<evidence type="ECO:0000256" key="1">
    <source>
        <dbReference type="ARBA" id="ARBA00005964"/>
    </source>
</evidence>
<dbReference type="PANTHER" id="PTHR11559">
    <property type="entry name" value="CARBOXYLESTERASE"/>
    <property type="match status" value="1"/>
</dbReference>
<keyword evidence="6" id="KW-1185">Reference proteome</keyword>
<dbReference type="Gene3D" id="3.40.50.1820">
    <property type="entry name" value="alpha/beta hydrolase"/>
    <property type="match status" value="1"/>
</dbReference>
<evidence type="ECO:0000256" key="2">
    <source>
        <dbReference type="ARBA" id="ARBA00022801"/>
    </source>
</evidence>
<gene>
    <name evidence="5" type="ORF">ABDJ38_00085</name>
</gene>
<proteinExistence type="inferred from homology"/>
<reference evidence="5 6" key="1">
    <citation type="submission" date="2024-05" db="EMBL/GenBank/DDBJ databases">
        <authorList>
            <person name="Park S."/>
        </authorList>
    </citation>
    <scope>NUCLEOTIDE SEQUENCE [LARGE SCALE GENOMIC DNA]</scope>
    <source>
        <strain evidence="5 6">DGU5</strain>
    </source>
</reference>
<dbReference type="InterPro" id="IPR002018">
    <property type="entry name" value="CarbesteraseB"/>
</dbReference>
<dbReference type="InterPro" id="IPR000997">
    <property type="entry name" value="Cholinesterase"/>
</dbReference>
<keyword evidence="2 3" id="KW-0378">Hydrolase</keyword>
<dbReference type="SUPFAM" id="SSF53474">
    <property type="entry name" value="alpha/beta-Hydrolases"/>
    <property type="match status" value="1"/>
</dbReference>
<dbReference type="Pfam" id="PF00135">
    <property type="entry name" value="COesterase"/>
    <property type="match status" value="1"/>
</dbReference>
<dbReference type="InterPro" id="IPR050309">
    <property type="entry name" value="Type-B_Carboxylest/Lipase"/>
</dbReference>
<dbReference type="PROSITE" id="PS51318">
    <property type="entry name" value="TAT"/>
    <property type="match status" value="1"/>
</dbReference>
<dbReference type="InterPro" id="IPR019826">
    <property type="entry name" value="Carboxylesterase_B_AS"/>
</dbReference>
<evidence type="ECO:0000313" key="6">
    <source>
        <dbReference type="Proteomes" id="UP001484535"/>
    </source>
</evidence>
<dbReference type="PROSITE" id="PS00122">
    <property type="entry name" value="CARBOXYLESTERASE_B_1"/>
    <property type="match status" value="1"/>
</dbReference>
<comment type="caution">
    <text evidence="5">The sequence shown here is derived from an EMBL/GenBank/DDBJ whole genome shotgun (WGS) entry which is preliminary data.</text>
</comment>
<dbReference type="InterPro" id="IPR029058">
    <property type="entry name" value="AB_hydrolase_fold"/>
</dbReference>
<name>A0ABV0CSD9_9SPHN</name>
<feature type="domain" description="Carboxylesterase type B" evidence="4">
    <location>
        <begin position="37"/>
        <end position="510"/>
    </location>
</feature>
<feature type="chain" id="PRO_5044954697" description="Carboxylic ester hydrolase" evidence="3">
    <location>
        <begin position="34"/>
        <end position="533"/>
    </location>
</feature>
<evidence type="ECO:0000259" key="4">
    <source>
        <dbReference type="Pfam" id="PF00135"/>
    </source>
</evidence>
<accession>A0ABV0CSD9</accession>
<sequence length="533" mass="57646">MNSPMCRGNRRQFMRAASLFTAGIAASPQIVLAQSGSEIVETTHGRIRGKSVDGIKWFLGIPYGADTSGRNRFMSPRDVTPWSRVRNCTDWGPVAPQQVSANPSDYTRYVGWNNYRGGMSEDCLRVNVWTPATGDGGKRAVLFIIHGGGFTSGSGNLEALEGQHLAKLADMVVVTVNHRLGALGYLDLSAFGGEELASSPNVGLLDLVKSLEWVRDNIAAFGGDPANVTITGQSGGGGKCSHLMAMPAAQGLFHKVAIQSGSTLMTGRHETARENAERVVSSLGIAKGDLAALQAVPFVDLVGVPVRHGPVLDGNIMPRDPFEPDAPAISAGIPMIIGTCLEDWGIAVNEDGESAASIRSWLRKQLPDGADPTLADTMFTAYRDQYPDKNGFLLRAIIATDSWVRRNAVLQAERQAANNAPVYMYRWDWPAHGEGAHWGATHGADLSPAFANPTTQLTGNTPGGRKLSRELGLAFAAFAKTGNPNHSELARWDRYDEEDRKVMIFDGETRQEEDPDGRMRRMWDSIEANTGWS</sequence>
<organism evidence="5 6">
    <name type="scientific">Aurantiacibacter flavus</name>
    <dbReference type="NCBI Taxonomy" id="3145232"/>
    <lineage>
        <taxon>Bacteria</taxon>
        <taxon>Pseudomonadati</taxon>
        <taxon>Pseudomonadota</taxon>
        <taxon>Alphaproteobacteria</taxon>
        <taxon>Sphingomonadales</taxon>
        <taxon>Erythrobacteraceae</taxon>
        <taxon>Aurantiacibacter</taxon>
    </lineage>
</organism>
<evidence type="ECO:0000256" key="3">
    <source>
        <dbReference type="RuleBase" id="RU361235"/>
    </source>
</evidence>
<dbReference type="Proteomes" id="UP001484535">
    <property type="component" value="Unassembled WGS sequence"/>
</dbReference>
<dbReference type="PRINTS" id="PR00878">
    <property type="entry name" value="CHOLNESTRASE"/>
</dbReference>
<protein>
    <recommendedName>
        <fullName evidence="3">Carboxylic ester hydrolase</fullName>
        <ecNumber evidence="3">3.1.1.-</ecNumber>
    </recommendedName>
</protein>
<dbReference type="InterPro" id="IPR006311">
    <property type="entry name" value="TAT_signal"/>
</dbReference>
<dbReference type="EMBL" id="JBDLBR010000001">
    <property type="protein sequence ID" value="MEN7535571.1"/>
    <property type="molecule type" value="Genomic_DNA"/>
</dbReference>
<feature type="signal peptide" evidence="3">
    <location>
        <begin position="1"/>
        <end position="33"/>
    </location>
</feature>
<evidence type="ECO:0000313" key="5">
    <source>
        <dbReference type="EMBL" id="MEN7535571.1"/>
    </source>
</evidence>
<comment type="similarity">
    <text evidence="1 3">Belongs to the type-B carboxylesterase/lipase family.</text>
</comment>
<keyword evidence="3" id="KW-0732">Signal</keyword>
<dbReference type="EC" id="3.1.1.-" evidence="3"/>
<dbReference type="RefSeq" id="WP_346783034.1">
    <property type="nucleotide sequence ID" value="NZ_JBDLBR010000001.1"/>
</dbReference>